<evidence type="ECO:0000256" key="5">
    <source>
        <dbReference type="SAM" id="Phobius"/>
    </source>
</evidence>
<gene>
    <name evidence="6" type="ORF">NAEGRDRAFT_79562</name>
</gene>
<evidence type="ECO:0000256" key="3">
    <source>
        <dbReference type="ARBA" id="ARBA00022989"/>
    </source>
</evidence>
<keyword evidence="4 5" id="KW-0472">Membrane</keyword>
<dbReference type="InterPro" id="IPR011701">
    <property type="entry name" value="MFS"/>
</dbReference>
<feature type="transmembrane region" description="Helical" evidence="5">
    <location>
        <begin position="404"/>
        <end position="426"/>
    </location>
</feature>
<proteinExistence type="predicted"/>
<dbReference type="PANTHER" id="PTHR23519:SF1">
    <property type="entry name" value="AUTOPHAGY-RELATED PROTEIN 22"/>
    <property type="match status" value="1"/>
</dbReference>
<dbReference type="Proteomes" id="UP000006671">
    <property type="component" value="Unassembled WGS sequence"/>
</dbReference>
<evidence type="ECO:0000256" key="2">
    <source>
        <dbReference type="ARBA" id="ARBA00022692"/>
    </source>
</evidence>
<dbReference type="InParanoid" id="D2VDS4"/>
<dbReference type="OMA" id="RENWWVL"/>
<dbReference type="InterPro" id="IPR050495">
    <property type="entry name" value="ATG22/LtaA_families"/>
</dbReference>
<feature type="transmembrane region" description="Helical" evidence="5">
    <location>
        <begin position="432"/>
        <end position="456"/>
    </location>
</feature>
<dbReference type="GO" id="GO:0022857">
    <property type="term" value="F:transmembrane transporter activity"/>
    <property type="evidence" value="ECO:0007669"/>
    <property type="project" value="InterPro"/>
</dbReference>
<organism evidence="7">
    <name type="scientific">Naegleria gruberi</name>
    <name type="common">Amoeba</name>
    <dbReference type="NCBI Taxonomy" id="5762"/>
    <lineage>
        <taxon>Eukaryota</taxon>
        <taxon>Discoba</taxon>
        <taxon>Heterolobosea</taxon>
        <taxon>Tetramitia</taxon>
        <taxon>Eutetramitia</taxon>
        <taxon>Vahlkampfiidae</taxon>
        <taxon>Naegleria</taxon>
    </lineage>
</organism>
<comment type="subcellular location">
    <subcellularLocation>
        <location evidence="1">Endomembrane system</location>
        <topology evidence="1">Multi-pass membrane protein</topology>
    </subcellularLocation>
</comment>
<feature type="transmembrane region" description="Helical" evidence="5">
    <location>
        <begin position="211"/>
        <end position="231"/>
    </location>
</feature>
<evidence type="ECO:0000256" key="1">
    <source>
        <dbReference type="ARBA" id="ARBA00004127"/>
    </source>
</evidence>
<evidence type="ECO:0000313" key="7">
    <source>
        <dbReference type="Proteomes" id="UP000006671"/>
    </source>
</evidence>
<dbReference type="CDD" id="cd06174">
    <property type="entry name" value="MFS"/>
    <property type="match status" value="1"/>
</dbReference>
<feature type="transmembrane region" description="Helical" evidence="5">
    <location>
        <begin position="338"/>
        <end position="359"/>
    </location>
</feature>
<keyword evidence="7" id="KW-1185">Reference proteome</keyword>
<feature type="transmembrane region" description="Helical" evidence="5">
    <location>
        <begin position="251"/>
        <end position="269"/>
    </location>
</feature>
<dbReference type="Gene3D" id="1.20.1250.20">
    <property type="entry name" value="MFS general substrate transporter like domains"/>
    <property type="match status" value="1"/>
</dbReference>
<feature type="transmembrane region" description="Helical" evidence="5">
    <location>
        <begin position="108"/>
        <end position="130"/>
    </location>
</feature>
<feature type="transmembrane region" description="Helical" evidence="5">
    <location>
        <begin position="468"/>
        <end position="490"/>
    </location>
</feature>
<evidence type="ECO:0000313" key="6">
    <source>
        <dbReference type="EMBL" id="EFC45049.1"/>
    </source>
</evidence>
<feature type="transmembrane region" description="Helical" evidence="5">
    <location>
        <begin position="379"/>
        <end position="395"/>
    </location>
</feature>
<dbReference type="SUPFAM" id="SSF103473">
    <property type="entry name" value="MFS general substrate transporter"/>
    <property type="match status" value="1"/>
</dbReference>
<accession>D2VDS4</accession>
<sequence>MIQRGDGGDEYDHHARFQSIDHHDQSFVDNEESKQLMMNDDDAEHDDAKNGMNRMGHSSRTQILFHVVKSSIGWLSFSIVFNVLNTIVYSALYPKILHNVASGSGAEYSTAFSIINTVTTLASALTLPILGSLVDNLKLIRSSMMVTMYLGILATIGLFFTDKLPHESPQDYTSHLAICEIVYILAMFFLRFSVMNNNALLPCFDKKNMMILSLLGNFIGFGVNLVGLLVLAFVPSSVFSGGVWDISRENWWVLVFTSLTILVSLFVILSPNGVDKVTLNPEPISAKTAQTLQIPECFSKLPKYLRGLGKVYAVVAKSLKSLAETFIHWRRNEQYYHCWIFLFSYLFFSTAGTVVTIYLGPLFIDIYNFGLEQEVLLNLYFKIAMVGGVIGGVIFEKLFKVHDIYVLAGQNSLFGVLTLSIFITISMKVEKYIVLAQFLVVGFLYAWNASVARGLMSKLIPLEKKCEFMGFFSTFTYLGISVTSGVYSILSKLKLPQTLLLVLFIWLIPAFLFLAILKKSLNKKELREKHEEEIKNMKAIADE</sequence>
<dbReference type="Pfam" id="PF07690">
    <property type="entry name" value="MFS_1"/>
    <property type="match status" value="1"/>
</dbReference>
<reference evidence="6 7" key="1">
    <citation type="journal article" date="2010" name="Cell">
        <title>The genome of Naegleria gruberi illuminates early eukaryotic versatility.</title>
        <authorList>
            <person name="Fritz-Laylin L.K."/>
            <person name="Prochnik S.E."/>
            <person name="Ginger M.L."/>
            <person name="Dacks J.B."/>
            <person name="Carpenter M.L."/>
            <person name="Field M.C."/>
            <person name="Kuo A."/>
            <person name="Paredez A."/>
            <person name="Chapman J."/>
            <person name="Pham J."/>
            <person name="Shu S."/>
            <person name="Neupane R."/>
            <person name="Cipriano M."/>
            <person name="Mancuso J."/>
            <person name="Tu H."/>
            <person name="Salamov A."/>
            <person name="Lindquist E."/>
            <person name="Shapiro H."/>
            <person name="Lucas S."/>
            <person name="Grigoriev I.V."/>
            <person name="Cande W.Z."/>
            <person name="Fulton C."/>
            <person name="Rokhsar D.S."/>
            <person name="Dawson S.C."/>
        </authorList>
    </citation>
    <scope>NUCLEOTIDE SEQUENCE [LARGE SCALE GENOMIC DNA]</scope>
    <source>
        <strain evidence="6 7">NEG-M</strain>
    </source>
</reference>
<dbReference type="PANTHER" id="PTHR23519">
    <property type="entry name" value="AUTOPHAGY-RELATED PROTEIN 22"/>
    <property type="match status" value="1"/>
</dbReference>
<dbReference type="InterPro" id="IPR036259">
    <property type="entry name" value="MFS_trans_sf"/>
</dbReference>
<dbReference type="VEuPathDB" id="AmoebaDB:NAEGRDRAFT_79562"/>
<protein>
    <submittedName>
        <fullName evidence="6">Major facilitator superfamily permease</fullName>
    </submittedName>
</protein>
<dbReference type="AlphaFoldDB" id="D2VDS4"/>
<evidence type="ECO:0000256" key="4">
    <source>
        <dbReference type="ARBA" id="ARBA00023136"/>
    </source>
</evidence>
<keyword evidence="2 5" id="KW-0812">Transmembrane</keyword>
<name>D2VDS4_NAEGR</name>
<feature type="transmembrane region" description="Helical" evidence="5">
    <location>
        <begin position="63"/>
        <end position="88"/>
    </location>
</feature>
<feature type="transmembrane region" description="Helical" evidence="5">
    <location>
        <begin position="496"/>
        <end position="517"/>
    </location>
</feature>
<dbReference type="GeneID" id="8853037"/>
<dbReference type="KEGG" id="ngr:NAEGRDRAFT_79562"/>
<dbReference type="RefSeq" id="XP_002677793.1">
    <property type="nucleotide sequence ID" value="XM_002677747.1"/>
</dbReference>
<dbReference type="EMBL" id="GG738865">
    <property type="protein sequence ID" value="EFC45049.1"/>
    <property type="molecule type" value="Genomic_DNA"/>
</dbReference>
<feature type="transmembrane region" description="Helical" evidence="5">
    <location>
        <begin position="142"/>
        <end position="160"/>
    </location>
</feature>
<dbReference type="GO" id="GO:0012505">
    <property type="term" value="C:endomembrane system"/>
    <property type="evidence" value="ECO:0007669"/>
    <property type="project" value="UniProtKB-SubCell"/>
</dbReference>
<keyword evidence="3 5" id="KW-1133">Transmembrane helix</keyword>
<dbReference type="OrthoDB" id="10255262at2759"/>
<feature type="transmembrane region" description="Helical" evidence="5">
    <location>
        <begin position="172"/>
        <end position="190"/>
    </location>
</feature>